<dbReference type="EMBL" id="JABXXO010000016">
    <property type="protein sequence ID" value="KAF7759775.1"/>
    <property type="molecule type" value="Genomic_DNA"/>
</dbReference>
<reference evidence="1 2" key="1">
    <citation type="journal article" name="Sci. Rep.">
        <title>Telomere-to-telomere assembled and centromere annotated genomes of the two main subspecies of the button mushroom Agaricus bisporus reveal especially polymorphic chromosome ends.</title>
        <authorList>
            <person name="Sonnenberg A.S.M."/>
            <person name="Sedaghat-Telgerd N."/>
            <person name="Lavrijssen B."/>
            <person name="Ohm R.A."/>
            <person name="Hendrickx P.M."/>
            <person name="Scholtmeijer K."/>
            <person name="Baars J.J.P."/>
            <person name="van Peer A."/>
        </authorList>
    </citation>
    <scope>NUCLEOTIDE SEQUENCE [LARGE SCALE GENOMIC DNA]</scope>
    <source>
        <strain evidence="1 2">H119_p4</strain>
    </source>
</reference>
<gene>
    <name evidence="1" type="ORF">Agabi119p4_11470</name>
</gene>
<dbReference type="Proteomes" id="UP000629468">
    <property type="component" value="Unassembled WGS sequence"/>
</dbReference>
<proteinExistence type="predicted"/>
<evidence type="ECO:0000313" key="2">
    <source>
        <dbReference type="Proteomes" id="UP000629468"/>
    </source>
</evidence>
<accession>A0A8H7EVR1</accession>
<organism evidence="1 2">
    <name type="scientific">Agaricus bisporus var. burnettii</name>
    <dbReference type="NCBI Taxonomy" id="192524"/>
    <lineage>
        <taxon>Eukaryota</taxon>
        <taxon>Fungi</taxon>
        <taxon>Dikarya</taxon>
        <taxon>Basidiomycota</taxon>
        <taxon>Agaricomycotina</taxon>
        <taxon>Agaricomycetes</taxon>
        <taxon>Agaricomycetidae</taxon>
        <taxon>Agaricales</taxon>
        <taxon>Agaricineae</taxon>
        <taxon>Agaricaceae</taxon>
        <taxon>Agaricus</taxon>
    </lineage>
</organism>
<comment type="caution">
    <text evidence="1">The sequence shown here is derived from an EMBL/GenBank/DDBJ whole genome shotgun (WGS) entry which is preliminary data.</text>
</comment>
<protein>
    <submittedName>
        <fullName evidence="1">Uncharacterized protein</fullName>
    </submittedName>
</protein>
<name>A0A8H7EVR1_AGABI</name>
<evidence type="ECO:0000313" key="1">
    <source>
        <dbReference type="EMBL" id="KAF7759775.1"/>
    </source>
</evidence>
<dbReference type="AlphaFoldDB" id="A0A8H7EVR1"/>
<sequence length="387" mass="44803">MLDDDLIDTHHEIDIQFFSNLPIDLVRLVFEKAMEDKPTPLHLLRVSHQVRQWLEPIVYKHVALYTDHDFDRFYRTLCERRSTPNPHESTFLQRHVQTLFLCPDFPGTDRLIDLVQHLTQLRSLACWDGDVIQWGRTAMGAVLDTTFNPHTQVDDMNIPFPYPHLRRISFCASVLSERHISFTHRAFHNLTHMDILVHPTVDWETLRSLNNLTHVSLDMATDLPCLGTKEIQFWFTRLLSACPSTVKIIILAIVEDCNSDFDLRDSEGDYFYPGWPPPPSFQETFSSPWLSAKFTHSTTIDLTTLHPIAQLSLGLIDPRAVPAAVTFNIPKYQLFKDLVVYFNWPDNRLDWDGSVGGHKDCWEVAEAIVDRRKRGLVTWGELVKAMM</sequence>